<keyword evidence="5" id="KW-1185">Reference proteome</keyword>
<evidence type="ECO:0000313" key="5">
    <source>
        <dbReference type="Proteomes" id="UP001397290"/>
    </source>
</evidence>
<name>A0AAW0S161_9HYPO</name>
<evidence type="ECO:0000313" key="4">
    <source>
        <dbReference type="EMBL" id="KAK8148343.1"/>
    </source>
</evidence>
<feature type="region of interest" description="Disordered" evidence="1">
    <location>
        <begin position="158"/>
        <end position="179"/>
    </location>
</feature>
<dbReference type="Proteomes" id="UP001397290">
    <property type="component" value="Unassembled WGS sequence"/>
</dbReference>
<gene>
    <name evidence="4" type="ORF">G3M48_010397</name>
</gene>
<feature type="transmembrane region" description="Helical" evidence="2">
    <location>
        <begin position="185"/>
        <end position="210"/>
    </location>
</feature>
<accession>A0AAW0S161</accession>
<evidence type="ECO:0000256" key="3">
    <source>
        <dbReference type="SAM" id="SignalP"/>
    </source>
</evidence>
<feature type="signal peptide" evidence="3">
    <location>
        <begin position="1"/>
        <end position="24"/>
    </location>
</feature>
<feature type="region of interest" description="Disordered" evidence="1">
    <location>
        <begin position="270"/>
        <end position="289"/>
    </location>
</feature>
<dbReference type="EMBL" id="JAAHCF010000095">
    <property type="protein sequence ID" value="KAK8148343.1"/>
    <property type="molecule type" value="Genomic_DNA"/>
</dbReference>
<dbReference type="AlphaFoldDB" id="A0AAW0S161"/>
<keyword evidence="3" id="KW-0732">Signal</keyword>
<keyword evidence="2" id="KW-1133">Transmembrane helix</keyword>
<sequence>MAVLPGQWPLHLLLLPLFALLIQGQMYSTGTATTTSTATTNQNNLTFLGVFGNLHRWTAENPVYKVGGQVTISWETVYGTVDIWLGQMYPDTPSGSPQLQVGITSGTYTWHPTLDNFPSSLGKGQDAILYFQAYEGGSLGSPTQSRYFNLTLPDDFSAASGEPSATPTPSPDNSSSGSNAGLSGAAIAGIAVGATLGVALLALCAGLAFYGWRRRQKRYGAYGDMDSEAKSRFEPRQSSAMEQYAEALGDLPPVELSCDGEIRPELDAATTMRFPPPPSEASTTHQTEMTKAHLNPWTGWFRRIRQSPRKR</sequence>
<evidence type="ECO:0000256" key="1">
    <source>
        <dbReference type="SAM" id="MobiDB-lite"/>
    </source>
</evidence>
<feature type="chain" id="PRO_5043486087" evidence="3">
    <location>
        <begin position="25"/>
        <end position="311"/>
    </location>
</feature>
<proteinExistence type="predicted"/>
<feature type="compositionally biased region" description="Polar residues" evidence="1">
    <location>
        <begin position="280"/>
        <end position="289"/>
    </location>
</feature>
<comment type="caution">
    <text evidence="4">The sequence shown here is derived from an EMBL/GenBank/DDBJ whole genome shotgun (WGS) entry which is preliminary data.</text>
</comment>
<evidence type="ECO:0000256" key="2">
    <source>
        <dbReference type="SAM" id="Phobius"/>
    </source>
</evidence>
<protein>
    <submittedName>
        <fullName evidence="4">Uncharacterized protein</fullName>
    </submittedName>
</protein>
<reference evidence="4 5" key="1">
    <citation type="submission" date="2020-02" db="EMBL/GenBank/DDBJ databases">
        <title>Comparative genomics of the hypocrealean fungal genus Beauvera.</title>
        <authorList>
            <person name="Showalter D.N."/>
            <person name="Bushley K.E."/>
            <person name="Rehner S.A."/>
        </authorList>
    </citation>
    <scope>NUCLEOTIDE SEQUENCE [LARGE SCALE GENOMIC DNA]</scope>
    <source>
        <strain evidence="4 5">ARSEF4384</strain>
    </source>
</reference>
<organism evidence="4 5">
    <name type="scientific">Beauveria asiatica</name>
    <dbReference type="NCBI Taxonomy" id="1069075"/>
    <lineage>
        <taxon>Eukaryota</taxon>
        <taxon>Fungi</taxon>
        <taxon>Dikarya</taxon>
        <taxon>Ascomycota</taxon>
        <taxon>Pezizomycotina</taxon>
        <taxon>Sordariomycetes</taxon>
        <taxon>Hypocreomycetidae</taxon>
        <taxon>Hypocreales</taxon>
        <taxon>Cordycipitaceae</taxon>
        <taxon>Beauveria</taxon>
    </lineage>
</organism>
<keyword evidence="2" id="KW-0472">Membrane</keyword>
<keyword evidence="2" id="KW-0812">Transmembrane</keyword>